<dbReference type="EMBL" id="JACMSC010000011">
    <property type="protein sequence ID" value="KAG6501860.1"/>
    <property type="molecule type" value="Genomic_DNA"/>
</dbReference>
<organism evidence="3 4">
    <name type="scientific">Zingiber officinale</name>
    <name type="common">Ginger</name>
    <name type="synonym">Amomum zingiber</name>
    <dbReference type="NCBI Taxonomy" id="94328"/>
    <lineage>
        <taxon>Eukaryota</taxon>
        <taxon>Viridiplantae</taxon>
        <taxon>Streptophyta</taxon>
        <taxon>Embryophyta</taxon>
        <taxon>Tracheophyta</taxon>
        <taxon>Spermatophyta</taxon>
        <taxon>Magnoliopsida</taxon>
        <taxon>Liliopsida</taxon>
        <taxon>Zingiberales</taxon>
        <taxon>Zingiberaceae</taxon>
        <taxon>Zingiber</taxon>
    </lineage>
</organism>
<keyword evidence="2" id="KW-0812">Transmembrane</keyword>
<dbReference type="InterPro" id="IPR008480">
    <property type="entry name" value="DUF761_pln"/>
</dbReference>
<evidence type="ECO:0000256" key="1">
    <source>
        <dbReference type="SAM" id="MobiDB-lite"/>
    </source>
</evidence>
<gene>
    <name evidence="3" type="ORF">ZIOFF_041744</name>
</gene>
<feature type="compositionally biased region" description="Pro residues" evidence="1">
    <location>
        <begin position="264"/>
        <end position="275"/>
    </location>
</feature>
<feature type="region of interest" description="Disordered" evidence="1">
    <location>
        <begin position="215"/>
        <end position="282"/>
    </location>
</feature>
<feature type="transmembrane region" description="Helical" evidence="2">
    <location>
        <begin position="34"/>
        <end position="52"/>
    </location>
</feature>
<feature type="compositionally biased region" description="Pro residues" evidence="1">
    <location>
        <begin position="231"/>
        <end position="240"/>
    </location>
</feature>
<sequence>MAESDSPLQLSCSLPAQILRSPSSLIPRKVSSNFLLHKAICFSLVVALLSILPSQAATRSILATAWEILHLLFLGVAISYGLFSHRNADFDAVKETATAVKAKGSVSYDSYFSKMFHLSSVFEDGDGDGDDDELYYLHGSLDETKTQVWNSQYQRNDPVVVVADESAGSRPLFLPVRSLKSHLHDLDSAPEMENAEPLDSTNAQGEIFEMEMEMEMEMEEEEGSSKATRVFPPPPPPLSPSSPDDLSNISKISSFRSYKKRGKPPPAPPPPPPFPCYGFPSTTEKKITKQSFKDELKDLSRRVRKSGHINTDIVFDLFQSATKPGGSSVPRSCRTTGAKDVKGTAAEDAPKIDTEKVVIAPPSDSGKEEEEEEVEASVMVEKSSQFGGGDGNEVDKKADEFIAKFRKQITLQRLEAARQAAK</sequence>
<evidence type="ECO:0000313" key="4">
    <source>
        <dbReference type="Proteomes" id="UP000734854"/>
    </source>
</evidence>
<protein>
    <submittedName>
        <fullName evidence="3">Uncharacterized protein</fullName>
    </submittedName>
</protein>
<dbReference type="OrthoDB" id="1080706at2759"/>
<keyword evidence="4" id="KW-1185">Reference proteome</keyword>
<dbReference type="AlphaFoldDB" id="A0A8J5G854"/>
<keyword evidence="2" id="KW-0472">Membrane</keyword>
<evidence type="ECO:0000256" key="2">
    <source>
        <dbReference type="SAM" id="Phobius"/>
    </source>
</evidence>
<reference evidence="3 4" key="1">
    <citation type="submission" date="2020-08" db="EMBL/GenBank/DDBJ databases">
        <title>Plant Genome Project.</title>
        <authorList>
            <person name="Zhang R.-G."/>
        </authorList>
    </citation>
    <scope>NUCLEOTIDE SEQUENCE [LARGE SCALE GENOMIC DNA]</scope>
    <source>
        <tissue evidence="3">Rhizome</tissue>
    </source>
</reference>
<dbReference type="PANTHER" id="PTHR34059:SF1">
    <property type="entry name" value="EXPRESSED PROTEIN"/>
    <property type="match status" value="1"/>
</dbReference>
<dbReference type="Proteomes" id="UP000734854">
    <property type="component" value="Unassembled WGS sequence"/>
</dbReference>
<feature type="transmembrane region" description="Helical" evidence="2">
    <location>
        <begin position="64"/>
        <end position="83"/>
    </location>
</feature>
<keyword evidence="2" id="KW-1133">Transmembrane helix</keyword>
<dbReference type="Pfam" id="PF05553">
    <property type="entry name" value="DUF761"/>
    <property type="match status" value="1"/>
</dbReference>
<name>A0A8J5G854_ZINOF</name>
<feature type="region of interest" description="Disordered" evidence="1">
    <location>
        <begin position="320"/>
        <end position="352"/>
    </location>
</feature>
<accession>A0A8J5G854</accession>
<proteinExistence type="predicted"/>
<evidence type="ECO:0000313" key="3">
    <source>
        <dbReference type="EMBL" id="KAG6501860.1"/>
    </source>
</evidence>
<dbReference type="PANTHER" id="PTHR34059">
    <property type="entry name" value="EXPRESSED PROTEIN"/>
    <property type="match status" value="1"/>
</dbReference>
<comment type="caution">
    <text evidence="3">The sequence shown here is derived from an EMBL/GenBank/DDBJ whole genome shotgun (WGS) entry which is preliminary data.</text>
</comment>